<name>A0A0B6ZG13_9EUPU</name>
<organism evidence="1">
    <name type="scientific">Arion vulgaris</name>
    <dbReference type="NCBI Taxonomy" id="1028688"/>
    <lineage>
        <taxon>Eukaryota</taxon>
        <taxon>Metazoa</taxon>
        <taxon>Spiralia</taxon>
        <taxon>Lophotrochozoa</taxon>
        <taxon>Mollusca</taxon>
        <taxon>Gastropoda</taxon>
        <taxon>Heterobranchia</taxon>
        <taxon>Euthyneura</taxon>
        <taxon>Panpulmonata</taxon>
        <taxon>Eupulmonata</taxon>
        <taxon>Stylommatophora</taxon>
        <taxon>Helicina</taxon>
        <taxon>Arionoidea</taxon>
        <taxon>Arionidae</taxon>
        <taxon>Arion</taxon>
    </lineage>
</organism>
<reference evidence="1" key="1">
    <citation type="submission" date="2014-12" db="EMBL/GenBank/DDBJ databases">
        <title>Insight into the proteome of Arion vulgaris.</title>
        <authorList>
            <person name="Aradska J."/>
            <person name="Bulat T."/>
            <person name="Smidak R."/>
            <person name="Sarate P."/>
            <person name="Gangsoo J."/>
            <person name="Sialana F."/>
            <person name="Bilban M."/>
            <person name="Lubec G."/>
        </authorList>
    </citation>
    <scope>NUCLEOTIDE SEQUENCE</scope>
    <source>
        <tissue evidence="1">Skin</tissue>
    </source>
</reference>
<sequence>TPQIWASGVNPSTLDPFIRYVVQFGRVVKTNILDQFNNQFTTFQWIHAFSNRSSEEVVRKEVRILIPNGSKIEHSVNPGELSTNYKTELHAIIETTKILKNQI</sequence>
<dbReference type="EMBL" id="HACG01020674">
    <property type="protein sequence ID" value="CEK67539.1"/>
    <property type="molecule type" value="Transcribed_RNA"/>
</dbReference>
<accession>A0A0B6ZG13</accession>
<proteinExistence type="predicted"/>
<dbReference type="AlphaFoldDB" id="A0A0B6ZG13"/>
<evidence type="ECO:0000313" key="1">
    <source>
        <dbReference type="EMBL" id="CEK67539.1"/>
    </source>
</evidence>
<gene>
    <name evidence="1" type="primary">ORF62989</name>
</gene>
<protein>
    <submittedName>
        <fullName evidence="1">Uncharacterized protein</fullName>
    </submittedName>
</protein>
<feature type="non-terminal residue" evidence="1">
    <location>
        <position position="1"/>
    </location>
</feature>